<feature type="domain" description="SUEL-type lectin" evidence="5">
    <location>
        <begin position="623"/>
        <end position="710"/>
    </location>
</feature>
<feature type="compositionally biased region" description="Basic residues" evidence="3">
    <location>
        <begin position="252"/>
        <end position="262"/>
    </location>
</feature>
<keyword evidence="8" id="KW-1185">Reference proteome</keyword>
<feature type="compositionally biased region" description="Basic and acidic residues" evidence="3">
    <location>
        <begin position="234"/>
        <end position="251"/>
    </location>
</feature>
<feature type="region of interest" description="Disordered" evidence="3">
    <location>
        <begin position="24"/>
        <end position="424"/>
    </location>
</feature>
<name>A0A210QVS4_MIZYE</name>
<dbReference type="InterPro" id="IPR050780">
    <property type="entry name" value="Mucin_vWF_Thrombospondin_sf"/>
</dbReference>
<feature type="compositionally biased region" description="Basic residues" evidence="3">
    <location>
        <begin position="367"/>
        <end position="378"/>
    </location>
</feature>
<dbReference type="PROSITE" id="PS01186">
    <property type="entry name" value="EGF_2"/>
    <property type="match status" value="3"/>
</dbReference>
<dbReference type="GO" id="GO:0030246">
    <property type="term" value="F:carbohydrate binding"/>
    <property type="evidence" value="ECO:0007669"/>
    <property type="project" value="InterPro"/>
</dbReference>
<dbReference type="Gene3D" id="2.60.120.740">
    <property type="match status" value="3"/>
</dbReference>
<dbReference type="CDD" id="cd22827">
    <property type="entry name" value="Gal_Rha_Lectin_SUL-I-like"/>
    <property type="match status" value="3"/>
</dbReference>
<dbReference type="InterPro" id="IPR002919">
    <property type="entry name" value="TIL_dom"/>
</dbReference>
<dbReference type="CDD" id="cd13840">
    <property type="entry name" value="SMBP_like"/>
    <property type="match status" value="1"/>
</dbReference>
<evidence type="ECO:0000259" key="5">
    <source>
        <dbReference type="PROSITE" id="PS50228"/>
    </source>
</evidence>
<keyword evidence="2" id="KW-0325">Glycoprotein</keyword>
<dbReference type="PROSITE" id="PS00010">
    <property type="entry name" value="ASX_HYDROXYL"/>
    <property type="match status" value="1"/>
</dbReference>
<dbReference type="InterPro" id="IPR014853">
    <property type="entry name" value="VWF/SSPO/ZAN-like_Cys-rich_dom"/>
</dbReference>
<dbReference type="InterPro" id="IPR043159">
    <property type="entry name" value="Lectin_gal-bd_sf"/>
</dbReference>
<feature type="compositionally biased region" description="Basic and acidic residues" evidence="3">
    <location>
        <begin position="102"/>
        <end position="132"/>
    </location>
</feature>
<dbReference type="SMART" id="SM00216">
    <property type="entry name" value="VWD"/>
    <property type="match status" value="3"/>
</dbReference>
<feature type="chain" id="PRO_5012713289" evidence="4">
    <location>
        <begin position="25"/>
        <end position="2369"/>
    </location>
</feature>
<accession>A0A210QVS4</accession>
<dbReference type="InterPro" id="IPR031877">
    <property type="entry name" value="SmbP"/>
</dbReference>
<dbReference type="Pfam" id="PF12248">
    <property type="entry name" value="Methyltransf_FA"/>
    <property type="match status" value="1"/>
</dbReference>
<feature type="compositionally biased region" description="Basic residues" evidence="3">
    <location>
        <begin position="290"/>
        <end position="301"/>
    </location>
</feature>
<dbReference type="Pfam" id="PF08742">
    <property type="entry name" value="C8"/>
    <property type="match status" value="3"/>
</dbReference>
<feature type="region of interest" description="Disordered" evidence="3">
    <location>
        <begin position="2219"/>
        <end position="2261"/>
    </location>
</feature>
<evidence type="ECO:0000313" key="7">
    <source>
        <dbReference type="EMBL" id="OWF52762.1"/>
    </source>
</evidence>
<dbReference type="Pfam" id="PF01826">
    <property type="entry name" value="TIL"/>
    <property type="match status" value="2"/>
</dbReference>
<dbReference type="SMART" id="SM00832">
    <property type="entry name" value="C8"/>
    <property type="match status" value="3"/>
</dbReference>
<dbReference type="Pfam" id="PF00094">
    <property type="entry name" value="VWD"/>
    <property type="match status" value="3"/>
</dbReference>
<feature type="compositionally biased region" description="Basic residues" evidence="3">
    <location>
        <begin position="270"/>
        <end position="282"/>
    </location>
</feature>
<keyword evidence="4" id="KW-0732">Signal</keyword>
<dbReference type="GO" id="GO:0005615">
    <property type="term" value="C:extracellular space"/>
    <property type="evidence" value="ECO:0007669"/>
    <property type="project" value="TreeGrafter"/>
</dbReference>
<feature type="compositionally biased region" description="Basic residues" evidence="3">
    <location>
        <begin position="329"/>
        <end position="338"/>
    </location>
</feature>
<feature type="domain" description="VWFD" evidence="6">
    <location>
        <begin position="1355"/>
        <end position="1540"/>
    </location>
</feature>
<evidence type="ECO:0000256" key="2">
    <source>
        <dbReference type="ARBA" id="ARBA00023180"/>
    </source>
</evidence>
<feature type="domain" description="SUEL-type lectin" evidence="5">
    <location>
        <begin position="427"/>
        <end position="514"/>
    </location>
</feature>
<dbReference type="PROSITE" id="PS50228">
    <property type="entry name" value="SUEL_LECTIN"/>
    <property type="match status" value="3"/>
</dbReference>
<keyword evidence="1" id="KW-1015">Disulfide bond</keyword>
<dbReference type="Pfam" id="PF02140">
    <property type="entry name" value="SUEL_Lectin"/>
    <property type="match status" value="3"/>
</dbReference>
<evidence type="ECO:0000256" key="4">
    <source>
        <dbReference type="SAM" id="SignalP"/>
    </source>
</evidence>
<protein>
    <submittedName>
        <fullName evidence="7">Zonadhesin</fullName>
    </submittedName>
</protein>
<feature type="signal peptide" evidence="4">
    <location>
        <begin position="1"/>
        <end position="24"/>
    </location>
</feature>
<dbReference type="PROSITE" id="PS51233">
    <property type="entry name" value="VWFD"/>
    <property type="match status" value="3"/>
</dbReference>
<dbReference type="InterPro" id="IPR000922">
    <property type="entry name" value="Lectin_gal-bd_dom"/>
</dbReference>
<dbReference type="InterPro" id="IPR036084">
    <property type="entry name" value="Ser_inhib-like_sf"/>
</dbReference>
<dbReference type="FunFam" id="2.60.120.740:FF:000001">
    <property type="entry name" value="Adhesion G protein-coupled receptor L2"/>
    <property type="match status" value="3"/>
</dbReference>
<evidence type="ECO:0000313" key="8">
    <source>
        <dbReference type="Proteomes" id="UP000242188"/>
    </source>
</evidence>
<evidence type="ECO:0000256" key="3">
    <source>
        <dbReference type="SAM" id="MobiDB-lite"/>
    </source>
</evidence>
<feature type="domain" description="VWFD" evidence="6">
    <location>
        <begin position="903"/>
        <end position="1088"/>
    </location>
</feature>
<dbReference type="InterPro" id="IPR000742">
    <property type="entry name" value="EGF"/>
</dbReference>
<sequence>MGALRTPLLICLILAIALCVLSEAKERSKKEGKPREVKKPSKGNVARKAASKHQAIIHSVKKPQRTIPSVLATTKQLKETKEKKSSKGEQSKPSKKIKKGGHSKEKHSTERKEHKHAENSKTKPSRGNDARKTASKLQSVLHEAKKPQRVTPSLLASTAKQLKPKEKTFQKRNILSQVKNTKKGAFPRRSTQEKGEKTRKQTSQIGGHSKMKDSRERREHKHMKHSKVKHHSKESKNDSKNRHQHSKESKEHKGKHHHRHSKKSMEHKEKGHSKGKHHHHSKESKEHKEKGHSKEKHHHSKESKENKEKGHSKGKHHHHSKESKEHKEKGHSKGKQHHSKESKEHKEKGNSNGKQHHSKESKEHKEKAHSKEKHHHSKESKEHKEKGHSKEKHHHSKENKKNRVSREKRNSNERIPKQEDKSHREVLCEWKTKTIKCEAGETIRVVSAMYGRKTKKLCPHRASHNLKCEAKSSMVKVSQACEDKDKCVLSASNSVFGDPSGGTFKYLDVKYECIKPEDKSHREVLCEWKTKTIKCEAGETIRVVSAMYGRKTKTLCPHRASHNLKCEAKSSMVKVSQACEDKDKCVLSASNSVFGDPCGGTFKYLDVKYECIKPEDNIHRELLCEWKMKTIKCDAGETIKIMSAMYGRKSRSVCPHAAMSNLKCEAKSSMGKVSQACDGKDKCVLSASNSVFGDPCGGTFKYLDVKYACINTGVRYVSIKTEKQGKMPYTYTLLDKYGYIIGDTTSIELTVQACNDAHIALMGQSGENGKLYEIVIGGWGNSKSVIRTQKQGQNLYTKNGRRLDCRQYRKFKISWTGGLITVQSYVNGVLLEFLRYKDPSPMDIQSVGVSTGIWATGEWRIDIKDDDKCNGRECHANAMCTRGGCVCKRGYYGDGYNSCEKSCLCMASGDPHYRTFDGQMIHFMGTCRYTLTRSLDRGGKCAFNVEVKNERRGQNTRVAFTRYVDVEVYGRKIRLHQNKKVFIDNERRYLPVKELKGQLTVTFSGRYVQIWTECGLLVNFDGNHAVSVVVPKSFSRNMTGLCGDCDGKMNDFRTRDGNDVTKKSSRYNIIGNSYKVLEHGTASNSRCVPVAQDSPKCDSSLANRLNRREYCGEITEKTGRFAKCISRFPVQAKSFFDSCVFDLCSFQGEPNMMSKVRCNSVEAFAEECEENGIIVNWRSKEFCPLTCEDPNMVYKADASGCPSTCVDPEAPSSCTLEPREGCVCKDGFALSDDKCIPLSQCGCVDSDGAYFPLKTRKSSQDCGTDYVCQRRGLNSRLVPIRSGRKCHRKAQCTLDKSGERKCVCNQGYEGDGYSNCKPLCGMKFKCHPQARCRNGRCKCNRGLSGDGVRECQEMCTCGASGDPHYRTYDGQMIHFMGICKYILTQTTRETDPCKISVQVSNERRGRNRRVSFTKSVHVQVYGKKIVMKEDKHVFIDGEQKYLPVREENGNLTIFISGKNVRLVTACGHRVYWDGRSVARVSVPKSYTGKLTGLCGDCNGRKDDFRTKNGLDVSKKKNRYSIIGNSYMKGRQYAEDTENCVTVEDDVRCSNHMTESASKGDHCGYINPSFNKVSPFQSCVKENTAMATDLFNACKFDVCAYFDDPTTRRDVVCRSLEALEAECETRGFNVKWRSSNLCPMTCPKNMRYSSAVSGCPSTCLTPESEQACVLDDTEGCECLPGFLLSGTDCVPVEQCGCLTPRGDYLPLGTRYVSDDCTTVTKCTNENGEAILERVTISERCHKDGMCGVVDGYHQCKCKDGYHGDGINSCLPMCGGRFKCHVDAECQNGKCVCKAGKYGDGTNKCYDACVCSASGDPHYHLFDGQTIHFMGNCKYLLSKLTDNKTCGFDVQVENEHRLNQKHVSFTRLVNIKIGQQSITLLQGRRLQIDDVLTFTPYEDPKGRFVVVIKGKYITLIGRCGLVVMFDGNHVVSVIVPRELGKTLTGICGNCNGKADDFKTKNGRDVSKNPNKFVYIGNSYEVTDVTDGAKKGCKSDDYKVSCSKTWESRIKSDELCGKLLDKKGVFGKCVKKEPKYAQSFFASCRIDLCAAEGDEILATKLLCQSLEAFADNCQMDGVTNKHWRTTNLCPLKCSSSEVYNPAIVARPRTCDDPDASASYSLAPVEGCMCKEGYVLSGIKCVRQRDCGCFYNREYFPVNGTGPLTNCEQEQTCVHKDGLNSMETVERKLSCRRNAECRNVDGMYKCQCRVGFKGNNNTGCKEIKVKNPTSPKPSAKPTPESTNKPTQPQTAKPTPEPTTRPRRPKYVPYSECKISMKHQSCGSSLTLSGACQYRSQFSDQCQYSVLMLKLGNKIFAKVQINRRVRILKHGKKFSDCASFLMVNSTVTITDNVCEKCTLEFIRNLTPRRACKAP</sequence>
<evidence type="ECO:0000259" key="6">
    <source>
        <dbReference type="PROSITE" id="PS51233"/>
    </source>
</evidence>
<dbReference type="GO" id="GO:0046872">
    <property type="term" value="F:metal ion binding"/>
    <property type="evidence" value="ECO:0007669"/>
    <property type="project" value="InterPro"/>
</dbReference>
<dbReference type="Proteomes" id="UP000242188">
    <property type="component" value="Unassembled WGS sequence"/>
</dbReference>
<dbReference type="InterPro" id="IPR000152">
    <property type="entry name" value="EGF-type_Asp/Asn_hydroxyl_site"/>
</dbReference>
<dbReference type="EMBL" id="NEDP02001657">
    <property type="protein sequence ID" value="OWF52762.1"/>
    <property type="molecule type" value="Genomic_DNA"/>
</dbReference>
<feature type="compositionally biased region" description="Basic and acidic residues" evidence="3">
    <location>
        <begin position="399"/>
        <end position="424"/>
    </location>
</feature>
<dbReference type="SUPFAM" id="SSF57567">
    <property type="entry name" value="Serine protease inhibitors"/>
    <property type="match status" value="3"/>
</dbReference>
<evidence type="ECO:0000256" key="1">
    <source>
        <dbReference type="ARBA" id="ARBA00023157"/>
    </source>
</evidence>
<dbReference type="FunFam" id="2.10.25.10:FF:000055">
    <property type="entry name" value="alpha-tectorin isoform X1"/>
    <property type="match status" value="1"/>
</dbReference>
<proteinExistence type="predicted"/>
<dbReference type="CDD" id="cd19941">
    <property type="entry name" value="TIL"/>
    <property type="match status" value="3"/>
</dbReference>
<reference evidence="7 8" key="1">
    <citation type="journal article" date="2017" name="Nat. Ecol. Evol.">
        <title>Scallop genome provides insights into evolution of bilaterian karyotype and development.</title>
        <authorList>
            <person name="Wang S."/>
            <person name="Zhang J."/>
            <person name="Jiao W."/>
            <person name="Li J."/>
            <person name="Xun X."/>
            <person name="Sun Y."/>
            <person name="Guo X."/>
            <person name="Huan P."/>
            <person name="Dong B."/>
            <person name="Zhang L."/>
            <person name="Hu X."/>
            <person name="Sun X."/>
            <person name="Wang J."/>
            <person name="Zhao C."/>
            <person name="Wang Y."/>
            <person name="Wang D."/>
            <person name="Huang X."/>
            <person name="Wang R."/>
            <person name="Lv J."/>
            <person name="Li Y."/>
            <person name="Zhang Z."/>
            <person name="Liu B."/>
            <person name="Lu W."/>
            <person name="Hui Y."/>
            <person name="Liang J."/>
            <person name="Zhou Z."/>
            <person name="Hou R."/>
            <person name="Li X."/>
            <person name="Liu Y."/>
            <person name="Li H."/>
            <person name="Ning X."/>
            <person name="Lin Y."/>
            <person name="Zhao L."/>
            <person name="Xing Q."/>
            <person name="Dou J."/>
            <person name="Li Y."/>
            <person name="Mao J."/>
            <person name="Guo H."/>
            <person name="Dou H."/>
            <person name="Li T."/>
            <person name="Mu C."/>
            <person name="Jiang W."/>
            <person name="Fu Q."/>
            <person name="Fu X."/>
            <person name="Miao Y."/>
            <person name="Liu J."/>
            <person name="Yu Q."/>
            <person name="Li R."/>
            <person name="Liao H."/>
            <person name="Li X."/>
            <person name="Kong Y."/>
            <person name="Jiang Z."/>
            <person name="Chourrout D."/>
            <person name="Li R."/>
            <person name="Bao Z."/>
        </authorList>
    </citation>
    <scope>NUCLEOTIDE SEQUENCE [LARGE SCALE GENOMIC DNA]</scope>
    <source>
        <strain evidence="7 8">PY_sf001</strain>
    </source>
</reference>
<dbReference type="SMART" id="SM00181">
    <property type="entry name" value="EGF"/>
    <property type="match status" value="8"/>
</dbReference>
<dbReference type="OrthoDB" id="6114226at2759"/>
<feature type="domain" description="VWFD" evidence="6">
    <location>
        <begin position="1807"/>
        <end position="1991"/>
    </location>
</feature>
<feature type="compositionally biased region" description="Basic residues" evidence="3">
    <location>
        <begin position="386"/>
        <end position="398"/>
    </location>
</feature>
<dbReference type="Gene3D" id="2.10.25.10">
    <property type="entry name" value="Laminin"/>
    <property type="match status" value="5"/>
</dbReference>
<organism evidence="7 8">
    <name type="scientific">Mizuhopecten yessoensis</name>
    <name type="common">Japanese scallop</name>
    <name type="synonym">Patinopecten yessoensis</name>
    <dbReference type="NCBI Taxonomy" id="6573"/>
    <lineage>
        <taxon>Eukaryota</taxon>
        <taxon>Metazoa</taxon>
        <taxon>Spiralia</taxon>
        <taxon>Lophotrochozoa</taxon>
        <taxon>Mollusca</taxon>
        <taxon>Bivalvia</taxon>
        <taxon>Autobranchia</taxon>
        <taxon>Pteriomorphia</taxon>
        <taxon>Pectinida</taxon>
        <taxon>Pectinoidea</taxon>
        <taxon>Pectinidae</taxon>
        <taxon>Mizuhopecten</taxon>
    </lineage>
</organism>
<feature type="compositionally biased region" description="Basic residues" evidence="3">
    <location>
        <begin position="218"/>
        <end position="233"/>
    </location>
</feature>
<feature type="compositionally biased region" description="Basic and acidic residues" evidence="3">
    <location>
        <begin position="339"/>
        <end position="349"/>
    </location>
</feature>
<feature type="compositionally biased region" description="Low complexity" evidence="3">
    <location>
        <begin position="2233"/>
        <end position="2249"/>
    </location>
</feature>
<dbReference type="PANTHER" id="PTHR11339:SF386">
    <property type="entry name" value="HEMOLECTIN, ISOFORM A"/>
    <property type="match status" value="1"/>
</dbReference>
<dbReference type="InterPro" id="IPR022041">
    <property type="entry name" value="Methyltransf_FA"/>
</dbReference>
<feature type="compositionally biased region" description="Basic and acidic residues" evidence="3">
    <location>
        <begin position="76"/>
        <end position="92"/>
    </location>
</feature>
<dbReference type="PANTHER" id="PTHR11339">
    <property type="entry name" value="EXTRACELLULAR MATRIX GLYCOPROTEIN RELATED"/>
    <property type="match status" value="1"/>
</dbReference>
<comment type="caution">
    <text evidence="7">The sequence shown here is derived from an EMBL/GenBank/DDBJ whole genome shotgun (WGS) entry which is preliminary data.</text>
</comment>
<dbReference type="InterPro" id="IPR001846">
    <property type="entry name" value="VWF_type-D"/>
</dbReference>
<feature type="compositionally biased region" description="Basic residues" evidence="3">
    <location>
        <begin position="312"/>
        <end position="321"/>
    </location>
</feature>
<feature type="domain" description="SUEL-type lectin" evidence="5">
    <location>
        <begin position="525"/>
        <end position="612"/>
    </location>
</feature>
<feature type="compositionally biased region" description="Basic and acidic residues" evidence="3">
    <location>
        <begin position="24"/>
        <end position="39"/>
    </location>
</feature>
<gene>
    <name evidence="7" type="ORF">KP79_PYT00571</name>
</gene>
<feature type="compositionally biased region" description="Basic and acidic residues" evidence="3">
    <location>
        <begin position="302"/>
        <end position="311"/>
    </location>
</feature>
<dbReference type="GO" id="GO:0031012">
    <property type="term" value="C:extracellular matrix"/>
    <property type="evidence" value="ECO:0007669"/>
    <property type="project" value="TreeGrafter"/>
</dbReference>
<feature type="compositionally biased region" description="Basic and acidic residues" evidence="3">
    <location>
        <begin position="190"/>
        <end position="199"/>
    </location>
</feature>
<feature type="compositionally biased region" description="Polar residues" evidence="3">
    <location>
        <begin position="150"/>
        <end position="160"/>
    </location>
</feature>